<dbReference type="InterPro" id="IPR021272">
    <property type="entry name" value="DUF2851"/>
</dbReference>
<comment type="caution">
    <text evidence="1">The sequence shown here is derived from an EMBL/GenBank/DDBJ whole genome shotgun (WGS) entry which is preliminary data.</text>
</comment>
<dbReference type="RefSeq" id="WP_135471194.1">
    <property type="nucleotide sequence ID" value="NZ_CASJDB010000004.1"/>
</dbReference>
<dbReference type="Proteomes" id="UP000297635">
    <property type="component" value="Unassembled WGS sequence"/>
</dbReference>
<sequence>MERLMHYVWQYRLLTPADMVTVDGRRISIIDPGRHNTDAGPDFFNAKIKIGERTWAGDVEMHVRASDWHRHHHDSDPAYDSVVLHVVDCDDAPISRRNGEIIPQMVMRCSPEFHRRYDMLVGRSDIDLPCAPEIPAIHPLHLRDWITALSYERAYAKADRLIAHLERYTGDWEQTLYVTLARALGFSINSEPMERMALSLPLHFLRKHSDSLTAIEALMFGQAGLLPCSPDPDGTARPQPTGDPYIDSLVREYVFLAHKFSLRPVTSPGWKMGRMRPQNLPYRRIALLAAMVAGDFRIVRRLLSAKCPDEAIELMRMPLTGYWSNRFSFGAASERSFETMSRASATVLVINVAIPLMIAYGMRHGDDALTGRAFEWLTTLPPESNSIVSTFSAAGISARDAFTSQALIQLRREYCEKHACLLCRIGHRLLAARAKR</sequence>
<keyword evidence="2" id="KW-1185">Reference proteome</keyword>
<gene>
    <name evidence="1" type="ORF">EZ315_05505</name>
</gene>
<accession>A0A4Z0V5S3</accession>
<reference evidence="1 2" key="1">
    <citation type="submission" date="2019-02" db="EMBL/GenBank/DDBJ databases">
        <title>Isolation and identification of novel species under the genus Muribaculum.</title>
        <authorList>
            <person name="Miyake S."/>
            <person name="Ding Y."/>
            <person name="Low A."/>
            <person name="Soh M."/>
            <person name="Seedorf H."/>
        </authorList>
    </citation>
    <scope>NUCLEOTIDE SEQUENCE [LARGE SCALE GENOMIC DNA]</scope>
    <source>
        <strain evidence="1 2">TLL-A3</strain>
    </source>
</reference>
<dbReference type="GeneID" id="82149243"/>
<dbReference type="Pfam" id="PF11013">
    <property type="entry name" value="DUF2851"/>
    <property type="match status" value="1"/>
</dbReference>
<proteinExistence type="predicted"/>
<name>A0A4Z0V5S3_9BACT</name>
<evidence type="ECO:0000313" key="1">
    <source>
        <dbReference type="EMBL" id="TGG40181.1"/>
    </source>
</evidence>
<dbReference type="EMBL" id="SJSA01000001">
    <property type="protein sequence ID" value="TGG40181.1"/>
    <property type="molecule type" value="Genomic_DNA"/>
</dbReference>
<evidence type="ECO:0000313" key="2">
    <source>
        <dbReference type="Proteomes" id="UP000297635"/>
    </source>
</evidence>
<dbReference type="AlphaFoldDB" id="A0A4Z0V5S3"/>
<protein>
    <submittedName>
        <fullName evidence="1">DUF2851 family protein</fullName>
    </submittedName>
</protein>
<organism evidence="1 2">
    <name type="scientific">Duncaniella freteri</name>
    <dbReference type="NCBI Taxonomy" id="2530391"/>
    <lineage>
        <taxon>Bacteria</taxon>
        <taxon>Pseudomonadati</taxon>
        <taxon>Bacteroidota</taxon>
        <taxon>Bacteroidia</taxon>
        <taxon>Bacteroidales</taxon>
        <taxon>Muribaculaceae</taxon>
        <taxon>Duncaniella</taxon>
    </lineage>
</organism>